<feature type="region of interest" description="Disordered" evidence="7">
    <location>
        <begin position="160"/>
        <end position="222"/>
    </location>
</feature>
<comment type="subcellular location">
    <subcellularLocation>
        <location evidence="1">Cell membrane</location>
        <topology evidence="1">Peripheral membrane protein</topology>
    </subcellularLocation>
</comment>
<dbReference type="KEGG" id="pdic:114508461"/>
<dbReference type="InterPro" id="IPR019003">
    <property type="entry name" value="AMER"/>
</dbReference>
<dbReference type="PANTHER" id="PTHR22237:SF2">
    <property type="entry name" value="APC MEMBRANE RECRUITMENT PROTEIN 3"/>
    <property type="match status" value="1"/>
</dbReference>
<accession>A0A6J2MVZ1</accession>
<dbReference type="Pfam" id="PF09422">
    <property type="entry name" value="AMER"/>
    <property type="match status" value="2"/>
</dbReference>
<feature type="region of interest" description="Disordered" evidence="7">
    <location>
        <begin position="527"/>
        <end position="720"/>
    </location>
</feature>
<keyword evidence="5" id="KW-0446">Lipid-binding</keyword>
<dbReference type="OrthoDB" id="9412224at2759"/>
<comment type="similarity">
    <text evidence="2">Belongs to the Amer family.</text>
</comment>
<keyword evidence="8" id="KW-1185">Reference proteome</keyword>
<evidence type="ECO:0000256" key="7">
    <source>
        <dbReference type="SAM" id="MobiDB-lite"/>
    </source>
</evidence>
<feature type="region of interest" description="Disordered" evidence="7">
    <location>
        <begin position="1"/>
        <end position="100"/>
    </location>
</feature>
<keyword evidence="3" id="KW-1003">Cell membrane</keyword>
<evidence type="ECO:0000256" key="3">
    <source>
        <dbReference type="ARBA" id="ARBA00022475"/>
    </source>
</evidence>
<name>A0A6J2MVZ1_9CHIR</name>
<evidence type="ECO:0000256" key="2">
    <source>
        <dbReference type="ARBA" id="ARBA00007750"/>
    </source>
</evidence>
<dbReference type="GO" id="GO:0016055">
    <property type="term" value="P:Wnt signaling pathway"/>
    <property type="evidence" value="ECO:0007669"/>
    <property type="project" value="UniProtKB-KW"/>
</dbReference>
<dbReference type="GO" id="GO:0008013">
    <property type="term" value="F:beta-catenin binding"/>
    <property type="evidence" value="ECO:0007669"/>
    <property type="project" value="TreeGrafter"/>
</dbReference>
<evidence type="ECO:0000256" key="5">
    <source>
        <dbReference type="ARBA" id="ARBA00023121"/>
    </source>
</evidence>
<organism evidence="8 9">
    <name type="scientific">Phyllostomus discolor</name>
    <name type="common">pale spear-nosed bat</name>
    <dbReference type="NCBI Taxonomy" id="89673"/>
    <lineage>
        <taxon>Eukaryota</taxon>
        <taxon>Metazoa</taxon>
        <taxon>Chordata</taxon>
        <taxon>Craniata</taxon>
        <taxon>Vertebrata</taxon>
        <taxon>Euteleostomi</taxon>
        <taxon>Mammalia</taxon>
        <taxon>Eutheria</taxon>
        <taxon>Laurasiatheria</taxon>
        <taxon>Chiroptera</taxon>
        <taxon>Yangochiroptera</taxon>
        <taxon>Phyllostomidae</taxon>
        <taxon>Phyllostominae</taxon>
        <taxon>Phyllostomus</taxon>
    </lineage>
</organism>
<feature type="compositionally biased region" description="Basic and acidic residues" evidence="7">
    <location>
        <begin position="536"/>
        <end position="552"/>
    </location>
</feature>
<dbReference type="GO" id="GO:0060828">
    <property type="term" value="P:regulation of canonical Wnt signaling pathway"/>
    <property type="evidence" value="ECO:0007669"/>
    <property type="project" value="TreeGrafter"/>
</dbReference>
<dbReference type="GO" id="GO:0005886">
    <property type="term" value="C:plasma membrane"/>
    <property type="evidence" value="ECO:0007669"/>
    <property type="project" value="UniProtKB-SubCell"/>
</dbReference>
<dbReference type="PANTHER" id="PTHR22237">
    <property type="entry name" value="APC MEMBRANE RECRUITMENT PROTEIN 2-RELATED"/>
    <property type="match status" value="1"/>
</dbReference>
<dbReference type="AlphaFoldDB" id="A0A6J2MVZ1"/>
<keyword evidence="6" id="KW-0472">Membrane</keyword>
<evidence type="ECO:0000313" key="9">
    <source>
        <dbReference type="RefSeq" id="XP_028382143.1"/>
    </source>
</evidence>
<feature type="compositionally biased region" description="Low complexity" evidence="7">
    <location>
        <begin position="671"/>
        <end position="685"/>
    </location>
</feature>
<dbReference type="CTD" id="205147"/>
<keyword evidence="4" id="KW-0879">Wnt signaling pathway</keyword>
<evidence type="ECO:0000313" key="8">
    <source>
        <dbReference type="Proteomes" id="UP000504628"/>
    </source>
</evidence>
<evidence type="ECO:0000256" key="1">
    <source>
        <dbReference type="ARBA" id="ARBA00004202"/>
    </source>
</evidence>
<reference evidence="9" key="1">
    <citation type="submission" date="2025-08" db="UniProtKB">
        <authorList>
            <consortium name="RefSeq"/>
        </authorList>
    </citation>
    <scope>IDENTIFICATION</scope>
    <source>
        <tissue evidence="9">Muscle</tissue>
    </source>
</reference>
<proteinExistence type="inferred from homology"/>
<dbReference type="RefSeq" id="XP_028382143.1">
    <property type="nucleotide sequence ID" value="XM_028526342.2"/>
</dbReference>
<dbReference type="InParanoid" id="A0A6J2MVZ1"/>
<feature type="compositionally biased region" description="Polar residues" evidence="7">
    <location>
        <begin position="709"/>
        <end position="720"/>
    </location>
</feature>
<feature type="region of interest" description="Disordered" evidence="7">
    <location>
        <begin position="260"/>
        <end position="294"/>
    </location>
</feature>
<protein>
    <submittedName>
        <fullName evidence="9">APC membrane recruitment protein 3</fullName>
    </submittedName>
</protein>
<dbReference type="FunCoup" id="A0A6J2MVZ1">
    <property type="interactions" value="76"/>
</dbReference>
<feature type="compositionally biased region" description="Low complexity" evidence="7">
    <location>
        <begin position="560"/>
        <end position="569"/>
    </location>
</feature>
<feature type="compositionally biased region" description="Polar residues" evidence="7">
    <location>
        <begin position="345"/>
        <end position="365"/>
    </location>
</feature>
<dbReference type="GeneID" id="114508461"/>
<feature type="region of interest" description="Disordered" evidence="7">
    <location>
        <begin position="327"/>
        <end position="394"/>
    </location>
</feature>
<dbReference type="GO" id="GO:0005546">
    <property type="term" value="F:phosphatidylinositol-4,5-bisphosphate binding"/>
    <property type="evidence" value="ECO:0007669"/>
    <property type="project" value="TreeGrafter"/>
</dbReference>
<dbReference type="Proteomes" id="UP000504628">
    <property type="component" value="Chromosome 11"/>
</dbReference>
<gene>
    <name evidence="9" type="primary">AMER3</name>
</gene>
<evidence type="ECO:0000256" key="6">
    <source>
        <dbReference type="ARBA" id="ARBA00023136"/>
    </source>
</evidence>
<evidence type="ECO:0000256" key="4">
    <source>
        <dbReference type="ARBA" id="ARBA00022687"/>
    </source>
</evidence>
<feature type="compositionally biased region" description="Basic and acidic residues" evidence="7">
    <location>
        <begin position="655"/>
        <end position="668"/>
    </location>
</feature>
<sequence length="720" mass="73276">MELRRGKTFIKSSPHVAHEKPPGPAAPAPAPENSGACSVSPGGRQQAPGERGPQAGPSTHGCPQGSSKGAQPDPEGGAPFKLVWKSKTQDSAPGAGRAASVAGHLVGSASFPGPSGSQRMIDYRHSVPQAPFVPAVAKSLPRKRISLKRPKKCFRNLFHLRRSKTESLAPPAGAGKGPPSPGSPPEARGRRGPALPAWGEGPGPEGASQDLSDGEVPPEAPCELCRALGEDAASLKSFDSLTGCGEIFADESSLPPLILDAGLPGAARPPPASDGKAARGPAQDQLPSPARDEASDLARFWDSVNHCVWQQRRALLGLRPEGAPGAGPAPLPLWPCRDPLGGSKASPTDTGTPKSEQPESVSTSDEGYYDAFSPSLEDRPGAPSPGTPSASFPRESYSGDALYELFCDPGEGPAGPGLDDGDLCMSESLSGPAPGAPLSMCSFHVGADENLAPGPGPDLLGQGFWQSSWKGKECLLKLCDTELAVTMGVINWLRRGPERRGPGPGQLEGGVAAGLLAGESEASAVAVAAAQGPSGRPRDPAVRGEAGARGRQEGSFSPSGAAGAAGAAATEAPGRDKVITPLAWPQSQAPPGHAGCPRDWRRPGLRGSPPEAEPTLAGCAAQVAALQIHPGSGSEPRTVQPPGQDTGGGPCRGPRAGDRPLPRQDRPDSPPGGAAARGRPSATGPPLGPQAPKCPGLVLDLHQPRVQPASAQASVRPQPL</sequence>